<evidence type="ECO:0000256" key="6">
    <source>
        <dbReference type="ARBA" id="ARBA00022801"/>
    </source>
</evidence>
<dbReference type="PRINTS" id="PR00727">
    <property type="entry name" value="LEADERPTASE"/>
</dbReference>
<sequence length="145" mass="15238">MSAVLCAAAAFLVRRRWTVVRVRGGSMEPALHDGAVLLARRWTGRPPCRGDIVVLRRPPVVAVPPGATLVHRAPGVPPCPGEGWLIKRVVAVPGDPVPPGVPNTEPGPVPQGTVIVYGDRPGLDSRLFGPAPIGTIHATVVRALR</sequence>
<evidence type="ECO:0000256" key="8">
    <source>
        <dbReference type="ARBA" id="ARBA00023136"/>
    </source>
</evidence>
<proteinExistence type="inferred from homology"/>
<feature type="active site" evidence="9">
    <location>
        <position position="87"/>
    </location>
</feature>
<dbReference type="SUPFAM" id="SSF51306">
    <property type="entry name" value="LexA/Signal peptidase"/>
    <property type="match status" value="1"/>
</dbReference>
<accession>A0A9Q9I767</accession>
<dbReference type="AlphaFoldDB" id="A0A9Q9I767"/>
<protein>
    <recommendedName>
        <fullName evidence="3">Mitochondrial inner membrane protease subunit 2</fullName>
    </recommendedName>
</protein>
<dbReference type="InterPro" id="IPR019533">
    <property type="entry name" value="Peptidase_S26"/>
</dbReference>
<dbReference type="RefSeq" id="WP_162189753.1">
    <property type="nucleotide sequence ID" value="NZ_CP073767.1"/>
</dbReference>
<dbReference type="GO" id="GO:0006465">
    <property type="term" value="P:signal peptide processing"/>
    <property type="evidence" value="ECO:0007669"/>
    <property type="project" value="InterPro"/>
</dbReference>
<dbReference type="InterPro" id="IPR037730">
    <property type="entry name" value="IMP2"/>
</dbReference>
<dbReference type="PANTHER" id="PTHR46041:SF2">
    <property type="entry name" value="MITOCHONDRIAL INNER MEMBRANE PROTEASE SUBUNIT 2"/>
    <property type="match status" value="1"/>
</dbReference>
<comment type="similarity">
    <text evidence="2">Belongs to the peptidase S26 family. IMP2 subfamily.</text>
</comment>
<dbReference type="InterPro" id="IPR019756">
    <property type="entry name" value="Pept_S26A_signal_pept_1_Ser-AS"/>
</dbReference>
<evidence type="ECO:0000256" key="1">
    <source>
        <dbReference type="ARBA" id="ARBA00004401"/>
    </source>
</evidence>
<feature type="active site" evidence="9">
    <location>
        <position position="26"/>
    </location>
</feature>
<dbReference type="PANTHER" id="PTHR46041">
    <property type="entry name" value="MITOCHONDRIAL INNER MEMBRANE PROTEASE SUBUNIT 2"/>
    <property type="match status" value="1"/>
</dbReference>
<dbReference type="EMBL" id="CP073767">
    <property type="protein sequence ID" value="UWZ50924.1"/>
    <property type="molecule type" value="Genomic_DNA"/>
</dbReference>
<evidence type="ECO:0000256" key="5">
    <source>
        <dbReference type="ARBA" id="ARBA00022692"/>
    </source>
</evidence>
<organism evidence="11 12">
    <name type="scientific">Dactylosporangium aurantiacum</name>
    <dbReference type="NCBI Taxonomy" id="35754"/>
    <lineage>
        <taxon>Bacteria</taxon>
        <taxon>Bacillati</taxon>
        <taxon>Actinomycetota</taxon>
        <taxon>Actinomycetes</taxon>
        <taxon>Micromonosporales</taxon>
        <taxon>Micromonosporaceae</taxon>
        <taxon>Dactylosporangium</taxon>
    </lineage>
</organism>
<name>A0A9Q9I767_9ACTN</name>
<evidence type="ECO:0000313" key="12">
    <source>
        <dbReference type="Proteomes" id="UP001058003"/>
    </source>
</evidence>
<dbReference type="GO" id="GO:0004252">
    <property type="term" value="F:serine-type endopeptidase activity"/>
    <property type="evidence" value="ECO:0007669"/>
    <property type="project" value="InterPro"/>
</dbReference>
<dbReference type="Gene3D" id="2.10.109.10">
    <property type="entry name" value="Umud Fragment, subunit A"/>
    <property type="match status" value="1"/>
</dbReference>
<gene>
    <name evidence="11" type="ORF">Daura_29470</name>
</gene>
<keyword evidence="8" id="KW-0472">Membrane</keyword>
<dbReference type="GO" id="GO:0005886">
    <property type="term" value="C:plasma membrane"/>
    <property type="evidence" value="ECO:0007669"/>
    <property type="project" value="UniProtKB-SubCell"/>
</dbReference>
<dbReference type="Proteomes" id="UP001058003">
    <property type="component" value="Chromosome"/>
</dbReference>
<evidence type="ECO:0000256" key="3">
    <source>
        <dbReference type="ARBA" id="ARBA00013650"/>
    </source>
</evidence>
<evidence type="ECO:0000313" key="11">
    <source>
        <dbReference type="EMBL" id="UWZ50924.1"/>
    </source>
</evidence>
<dbReference type="InterPro" id="IPR000223">
    <property type="entry name" value="Pept_S26A_signal_pept_1"/>
</dbReference>
<keyword evidence="5" id="KW-0812">Transmembrane</keyword>
<evidence type="ECO:0000256" key="9">
    <source>
        <dbReference type="PIRSR" id="PIRSR600223-1"/>
    </source>
</evidence>
<reference evidence="11" key="1">
    <citation type="submission" date="2021-04" db="EMBL/GenBank/DDBJ databases">
        <title>Dactylosporangium aurantiacum NRRL B-8018 full assembly.</title>
        <authorList>
            <person name="Hartkoorn R.C."/>
            <person name="Beaudoing E."/>
            <person name="Hot D."/>
        </authorList>
    </citation>
    <scope>NUCLEOTIDE SEQUENCE</scope>
    <source>
        <strain evidence="11">NRRL B-8018</strain>
    </source>
</reference>
<evidence type="ECO:0000259" key="10">
    <source>
        <dbReference type="Pfam" id="PF10502"/>
    </source>
</evidence>
<keyword evidence="7" id="KW-1133">Transmembrane helix</keyword>
<dbReference type="CDD" id="cd06530">
    <property type="entry name" value="S26_SPase_I"/>
    <property type="match status" value="1"/>
</dbReference>
<evidence type="ECO:0000256" key="4">
    <source>
        <dbReference type="ARBA" id="ARBA00022670"/>
    </source>
</evidence>
<comment type="subcellular location">
    <subcellularLocation>
        <location evidence="1">Cell membrane</location>
        <topology evidence="1">Single-pass type II membrane protein</topology>
    </subcellularLocation>
</comment>
<dbReference type="PROSITE" id="PS00501">
    <property type="entry name" value="SPASE_I_1"/>
    <property type="match status" value="1"/>
</dbReference>
<feature type="domain" description="Peptidase S26" evidence="10">
    <location>
        <begin position="4"/>
        <end position="97"/>
    </location>
</feature>
<evidence type="ECO:0000256" key="7">
    <source>
        <dbReference type="ARBA" id="ARBA00022989"/>
    </source>
</evidence>
<dbReference type="InterPro" id="IPR036286">
    <property type="entry name" value="LexA/Signal_pep-like_sf"/>
</dbReference>
<dbReference type="Pfam" id="PF10502">
    <property type="entry name" value="Peptidase_S26"/>
    <property type="match status" value="1"/>
</dbReference>
<keyword evidence="12" id="KW-1185">Reference proteome</keyword>
<keyword evidence="4" id="KW-0645">Protease</keyword>
<keyword evidence="6" id="KW-0378">Hydrolase</keyword>
<dbReference type="KEGG" id="daur:Daura_29470"/>
<evidence type="ECO:0000256" key="2">
    <source>
        <dbReference type="ARBA" id="ARBA00007066"/>
    </source>
</evidence>